<evidence type="ECO:0000256" key="10">
    <source>
        <dbReference type="SAM" id="Phobius"/>
    </source>
</evidence>
<dbReference type="InterPro" id="IPR005074">
    <property type="entry name" value="Peptidase_C39"/>
</dbReference>
<feature type="transmembrane region" description="Helical" evidence="10">
    <location>
        <begin position="230"/>
        <end position="249"/>
    </location>
</feature>
<dbReference type="InterPro" id="IPR036640">
    <property type="entry name" value="ABC1_TM_sf"/>
</dbReference>
<dbReference type="Pfam" id="PF00005">
    <property type="entry name" value="ABC_tran"/>
    <property type="match status" value="1"/>
</dbReference>
<dbReference type="Gene3D" id="3.40.50.300">
    <property type="entry name" value="P-loop containing nucleotide triphosphate hydrolases"/>
    <property type="match status" value="1"/>
</dbReference>
<reference evidence="14 15" key="1">
    <citation type="submission" date="2020-04" db="EMBL/GenBank/DDBJ databases">
        <title>Flammeovirga sp. SR4, a novel species isolated from seawater.</title>
        <authorList>
            <person name="Wang X."/>
        </authorList>
    </citation>
    <scope>NUCLEOTIDE SEQUENCE [LARGE SCALE GENOMIC DNA]</scope>
    <source>
        <strain evidence="14 15">ATCC 23126</strain>
    </source>
</reference>
<evidence type="ECO:0000256" key="7">
    <source>
        <dbReference type="ARBA" id="ARBA00022840"/>
    </source>
</evidence>
<proteinExistence type="predicted"/>
<dbReference type="PROSITE" id="PS50929">
    <property type="entry name" value="ABC_TM1F"/>
    <property type="match status" value="1"/>
</dbReference>
<evidence type="ECO:0000256" key="2">
    <source>
        <dbReference type="ARBA" id="ARBA00022448"/>
    </source>
</evidence>
<sequence length="729" mass="84279">MPKFPFYKQLDIMDCGPTCLKMISKYYGKSFDIEFLRNMTHLIRSGATLFSLCEASEKIGFRSRAVRINVEWLIESLSEPCILHWDSNHYVVLEKVVRKKRANKFYISDPSVGRFVLDEKDFLKRWSSEQDTGVALLLEPTVDLYNHDDNESEKDILFYLKYLIPYKKYIYQLFIGLIVGNLLQLVLPLLSQSIIDKGIMNNNLNLVLILTFCQGFVYLSQVFIEVIRDWLSIYISGRLNITIMTDFLIKLMRLPISYFDKKNVGDIIQRMNDHRYIENFLTVSTFSTIFSLSNFFIFSLIMAYYSMTIFLVFIVGNTLYVSWIIFFIKYRRSINYKRFEISSKEQSNLIELVDGMQEIKQNNIEMRQRWRWEGFQTRLYKLDLKEISLAQYQKVGSLIFNQTTNLMIIYFAAVHVIEGDVSIGALLSISYILSQLNVPISNFIGFIENFQDAQFSLERLSEIHNKKDERDNDDHTYVSVDNLQSNEIEIRNVQFSYESLQNSVVLQNVSAVIPTNKTTAIVGNSGSGKSTLLKLLMGFYAPSSGNIMIGGVDISNINLKSFRDNSGAVLQDGHIFNDTIENNITLNTSLIDYEQLTYACEVANCLDYIYNLPRGFKTKIGNEGRGLSEGQKQRIKIARAVYKNPKFLFFDEATNSLDVENEIEITEKLNKYIEGKTVLVIAHRLSTVLNSDYVLHLEGGNIVEFGETQVLLSQKESKFYRLMEKQFMS</sequence>
<dbReference type="AlphaFoldDB" id="A0A7X9NZG9"/>
<feature type="transmembrane region" description="Helical" evidence="10">
    <location>
        <begin position="280"/>
        <end position="303"/>
    </location>
</feature>
<dbReference type="InterPro" id="IPR003439">
    <property type="entry name" value="ABC_transporter-like_ATP-bd"/>
</dbReference>
<dbReference type="EMBL" id="JABANE010000004">
    <property type="protein sequence ID" value="NME66791.1"/>
    <property type="molecule type" value="Genomic_DNA"/>
</dbReference>
<keyword evidence="9 10" id="KW-0472">Membrane</keyword>
<dbReference type="GO" id="GO:0006508">
    <property type="term" value="P:proteolysis"/>
    <property type="evidence" value="ECO:0007669"/>
    <property type="project" value="InterPro"/>
</dbReference>
<gene>
    <name evidence="14" type="ORF">HHU12_02330</name>
</gene>
<evidence type="ECO:0000313" key="15">
    <source>
        <dbReference type="Proteomes" id="UP000576082"/>
    </source>
</evidence>
<dbReference type="PANTHER" id="PTHR43394">
    <property type="entry name" value="ATP-DEPENDENT PERMEASE MDL1, MITOCHONDRIAL"/>
    <property type="match status" value="1"/>
</dbReference>
<dbReference type="GO" id="GO:0005524">
    <property type="term" value="F:ATP binding"/>
    <property type="evidence" value="ECO:0007669"/>
    <property type="project" value="UniProtKB-KW"/>
</dbReference>
<dbReference type="CDD" id="cd02418">
    <property type="entry name" value="Peptidase_C39B"/>
    <property type="match status" value="1"/>
</dbReference>
<accession>A0A7X9NZG9</accession>
<comment type="caution">
    <text evidence="14">The sequence shown here is derived from an EMBL/GenBank/DDBJ whole genome shotgun (WGS) entry which is preliminary data.</text>
</comment>
<keyword evidence="4 10" id="KW-0812">Transmembrane</keyword>
<evidence type="ECO:0000259" key="11">
    <source>
        <dbReference type="PROSITE" id="PS50893"/>
    </source>
</evidence>
<keyword evidence="7" id="KW-0067">ATP-binding</keyword>
<dbReference type="SUPFAM" id="SSF52540">
    <property type="entry name" value="P-loop containing nucleoside triphosphate hydrolases"/>
    <property type="match status" value="1"/>
</dbReference>
<feature type="transmembrane region" description="Helical" evidence="10">
    <location>
        <begin position="203"/>
        <end position="224"/>
    </location>
</feature>
<evidence type="ECO:0000256" key="6">
    <source>
        <dbReference type="ARBA" id="ARBA00022801"/>
    </source>
</evidence>
<evidence type="ECO:0000259" key="13">
    <source>
        <dbReference type="PROSITE" id="PS50990"/>
    </source>
</evidence>
<evidence type="ECO:0000313" key="14">
    <source>
        <dbReference type="EMBL" id="NME66791.1"/>
    </source>
</evidence>
<dbReference type="PROSITE" id="PS50990">
    <property type="entry name" value="PEPTIDASE_C39"/>
    <property type="match status" value="1"/>
</dbReference>
<dbReference type="RefSeq" id="WP_169654610.1">
    <property type="nucleotide sequence ID" value="NZ_JABANE010000004.1"/>
</dbReference>
<organism evidence="14 15">
    <name type="scientific">Flammeovirga aprica JL-4</name>
    <dbReference type="NCBI Taxonomy" id="694437"/>
    <lineage>
        <taxon>Bacteria</taxon>
        <taxon>Pseudomonadati</taxon>
        <taxon>Bacteroidota</taxon>
        <taxon>Cytophagia</taxon>
        <taxon>Cytophagales</taxon>
        <taxon>Flammeovirgaceae</taxon>
        <taxon>Flammeovirga</taxon>
    </lineage>
</organism>
<dbReference type="GO" id="GO:0016887">
    <property type="term" value="F:ATP hydrolysis activity"/>
    <property type="evidence" value="ECO:0007669"/>
    <property type="project" value="InterPro"/>
</dbReference>
<dbReference type="Pfam" id="PF00664">
    <property type="entry name" value="ABC_membrane"/>
    <property type="match status" value="1"/>
</dbReference>
<dbReference type="Gene3D" id="1.20.1560.10">
    <property type="entry name" value="ABC transporter type 1, transmembrane domain"/>
    <property type="match status" value="1"/>
</dbReference>
<evidence type="ECO:0000256" key="5">
    <source>
        <dbReference type="ARBA" id="ARBA00022741"/>
    </source>
</evidence>
<dbReference type="GO" id="GO:0005886">
    <property type="term" value="C:plasma membrane"/>
    <property type="evidence" value="ECO:0007669"/>
    <property type="project" value="UniProtKB-SubCell"/>
</dbReference>
<protein>
    <submittedName>
        <fullName evidence="14">Peptidase domain-containing ABC transporter</fullName>
    </submittedName>
</protein>
<keyword evidence="8 10" id="KW-1133">Transmembrane helix</keyword>
<dbReference type="InterPro" id="IPR039421">
    <property type="entry name" value="Type_1_exporter"/>
</dbReference>
<feature type="domain" description="Peptidase C39" evidence="13">
    <location>
        <begin position="9"/>
        <end position="133"/>
    </location>
</feature>
<evidence type="ECO:0000256" key="8">
    <source>
        <dbReference type="ARBA" id="ARBA00022989"/>
    </source>
</evidence>
<dbReference type="GO" id="GO:0008233">
    <property type="term" value="F:peptidase activity"/>
    <property type="evidence" value="ECO:0007669"/>
    <property type="project" value="InterPro"/>
</dbReference>
<dbReference type="SMART" id="SM00382">
    <property type="entry name" value="AAA"/>
    <property type="match status" value="1"/>
</dbReference>
<keyword evidence="6" id="KW-0378">Hydrolase</keyword>
<dbReference type="InterPro" id="IPR003593">
    <property type="entry name" value="AAA+_ATPase"/>
</dbReference>
<evidence type="ECO:0000256" key="9">
    <source>
        <dbReference type="ARBA" id="ARBA00023136"/>
    </source>
</evidence>
<evidence type="ECO:0000256" key="4">
    <source>
        <dbReference type="ARBA" id="ARBA00022692"/>
    </source>
</evidence>
<dbReference type="Pfam" id="PF03412">
    <property type="entry name" value="Peptidase_C39"/>
    <property type="match status" value="1"/>
</dbReference>
<feature type="domain" description="ABC transporter" evidence="11">
    <location>
        <begin position="488"/>
        <end position="724"/>
    </location>
</feature>
<keyword evidence="3" id="KW-1003">Cell membrane</keyword>
<feature type="domain" description="ABC transmembrane type-1" evidence="12">
    <location>
        <begin position="173"/>
        <end position="452"/>
    </location>
</feature>
<evidence type="ECO:0000256" key="3">
    <source>
        <dbReference type="ARBA" id="ARBA00022475"/>
    </source>
</evidence>
<dbReference type="Gene3D" id="3.90.70.10">
    <property type="entry name" value="Cysteine proteinases"/>
    <property type="match status" value="1"/>
</dbReference>
<dbReference type="Proteomes" id="UP000576082">
    <property type="component" value="Unassembled WGS sequence"/>
</dbReference>
<keyword evidence="5" id="KW-0547">Nucleotide-binding</keyword>
<dbReference type="PANTHER" id="PTHR43394:SF1">
    <property type="entry name" value="ATP-BINDING CASSETTE SUB-FAMILY B MEMBER 10, MITOCHONDRIAL"/>
    <property type="match status" value="1"/>
</dbReference>
<keyword evidence="15" id="KW-1185">Reference proteome</keyword>
<feature type="transmembrane region" description="Helical" evidence="10">
    <location>
        <begin position="309"/>
        <end position="328"/>
    </location>
</feature>
<comment type="subcellular location">
    <subcellularLocation>
        <location evidence="1">Cell membrane</location>
        <topology evidence="1">Multi-pass membrane protein</topology>
    </subcellularLocation>
</comment>
<name>A0A7X9NZG9_9BACT</name>
<dbReference type="GO" id="GO:0015421">
    <property type="term" value="F:ABC-type oligopeptide transporter activity"/>
    <property type="evidence" value="ECO:0007669"/>
    <property type="project" value="TreeGrafter"/>
</dbReference>
<keyword evidence="2" id="KW-0813">Transport</keyword>
<dbReference type="InterPro" id="IPR011527">
    <property type="entry name" value="ABC1_TM_dom"/>
</dbReference>
<feature type="transmembrane region" description="Helical" evidence="10">
    <location>
        <begin position="169"/>
        <end position="191"/>
    </location>
</feature>
<dbReference type="SUPFAM" id="SSF90123">
    <property type="entry name" value="ABC transporter transmembrane region"/>
    <property type="match status" value="1"/>
</dbReference>
<evidence type="ECO:0000259" key="12">
    <source>
        <dbReference type="PROSITE" id="PS50929"/>
    </source>
</evidence>
<evidence type="ECO:0000256" key="1">
    <source>
        <dbReference type="ARBA" id="ARBA00004651"/>
    </source>
</evidence>
<dbReference type="InterPro" id="IPR027417">
    <property type="entry name" value="P-loop_NTPase"/>
</dbReference>
<dbReference type="PROSITE" id="PS50893">
    <property type="entry name" value="ABC_TRANSPORTER_2"/>
    <property type="match status" value="1"/>
</dbReference>
<dbReference type="CDD" id="cd18571">
    <property type="entry name" value="ABC_6TM_peptidase_like"/>
    <property type="match status" value="1"/>
</dbReference>
<dbReference type="FunFam" id="3.40.50.300:FF:000299">
    <property type="entry name" value="ABC transporter ATP-binding protein/permease"/>
    <property type="match status" value="1"/>
</dbReference>